<keyword evidence="1" id="KW-0489">Methyltransferase</keyword>
<comment type="caution">
    <text evidence="4">The sequence shown here is derived from an EMBL/GenBank/DDBJ whole genome shotgun (WGS) entry which is preliminary data.</text>
</comment>
<evidence type="ECO:0000256" key="3">
    <source>
        <dbReference type="ARBA" id="ARBA00022691"/>
    </source>
</evidence>
<dbReference type="PANTHER" id="PTHR12829:SF7">
    <property type="entry name" value="N6-ADENOSINE-METHYLTRANSFERASE CATALYTIC SUBUNIT"/>
    <property type="match status" value="1"/>
</dbReference>
<reference evidence="4" key="1">
    <citation type="journal article" date="2015" name="Nature">
        <title>Complex archaea that bridge the gap between prokaryotes and eukaryotes.</title>
        <authorList>
            <person name="Spang A."/>
            <person name="Saw J.H."/>
            <person name="Jorgensen S.L."/>
            <person name="Zaremba-Niedzwiedzka K."/>
            <person name="Martijn J."/>
            <person name="Lind A.E."/>
            <person name="van Eijk R."/>
            <person name="Schleper C."/>
            <person name="Guy L."/>
            <person name="Ettema T.J."/>
        </authorList>
    </citation>
    <scope>NUCLEOTIDE SEQUENCE</scope>
</reference>
<dbReference type="EMBL" id="LAZR01013924">
    <property type="protein sequence ID" value="KKM19715.1"/>
    <property type="molecule type" value="Genomic_DNA"/>
</dbReference>
<dbReference type="GO" id="GO:0032259">
    <property type="term" value="P:methylation"/>
    <property type="evidence" value="ECO:0007669"/>
    <property type="project" value="UniProtKB-KW"/>
</dbReference>
<dbReference type="PANTHER" id="PTHR12829">
    <property type="entry name" value="N6-ADENOSINE-METHYLTRANSFERASE"/>
    <property type="match status" value="1"/>
</dbReference>
<keyword evidence="3" id="KW-0949">S-adenosyl-L-methionine</keyword>
<proteinExistence type="predicted"/>
<evidence type="ECO:0000256" key="1">
    <source>
        <dbReference type="ARBA" id="ARBA00022603"/>
    </source>
</evidence>
<gene>
    <name evidence="4" type="ORF">LCGC14_1652800</name>
</gene>
<accession>A0A0F9KWN2</accession>
<dbReference type="PROSITE" id="PS51143">
    <property type="entry name" value="MT_A70"/>
    <property type="match status" value="1"/>
</dbReference>
<evidence type="ECO:0008006" key="5">
    <source>
        <dbReference type="Google" id="ProtNLM"/>
    </source>
</evidence>
<sequence length="203" mass="23204">MIIKVLGHGRRRYGTLLIDPPWPYRQKLGRGKRAGDTTRGGLPYHTMTLEDIAALPIQKIAAKDCMLWLWTTNAHLHDAFHMLDVWGFEYKTVRTWFKRKIGLGFWLRGQTEQCLLAVRGSPRQLMRGLHGASGHALSTALIQRAGKQLPHSKKPPEQYEDIERISPAPRLELFAREEHDGWDAWGDELRPGSMKKVSGLFSE</sequence>
<dbReference type="AlphaFoldDB" id="A0A0F9KWN2"/>
<organism evidence="4">
    <name type="scientific">marine sediment metagenome</name>
    <dbReference type="NCBI Taxonomy" id="412755"/>
    <lineage>
        <taxon>unclassified sequences</taxon>
        <taxon>metagenomes</taxon>
        <taxon>ecological metagenomes</taxon>
    </lineage>
</organism>
<dbReference type="InterPro" id="IPR029063">
    <property type="entry name" value="SAM-dependent_MTases_sf"/>
</dbReference>
<dbReference type="SUPFAM" id="SSF53335">
    <property type="entry name" value="S-adenosyl-L-methionine-dependent methyltransferases"/>
    <property type="match status" value="1"/>
</dbReference>
<dbReference type="GO" id="GO:0001734">
    <property type="term" value="F:mRNA m(6)A methyltransferase activity"/>
    <property type="evidence" value="ECO:0007669"/>
    <property type="project" value="UniProtKB-ARBA"/>
</dbReference>
<dbReference type="Pfam" id="PF05063">
    <property type="entry name" value="MT-A70"/>
    <property type="match status" value="1"/>
</dbReference>
<keyword evidence="2" id="KW-0808">Transferase</keyword>
<evidence type="ECO:0000256" key="2">
    <source>
        <dbReference type="ARBA" id="ARBA00022679"/>
    </source>
</evidence>
<evidence type="ECO:0000313" key="4">
    <source>
        <dbReference type="EMBL" id="KKM19715.1"/>
    </source>
</evidence>
<protein>
    <recommendedName>
        <fullName evidence="5">MT-A70 family protein</fullName>
    </recommendedName>
</protein>
<name>A0A0F9KWN2_9ZZZZ</name>
<dbReference type="InterPro" id="IPR007757">
    <property type="entry name" value="MT-A70-like"/>
</dbReference>